<evidence type="ECO:0000313" key="3">
    <source>
        <dbReference type="Proteomes" id="UP000294844"/>
    </source>
</evidence>
<sequence length="43" mass="4824">MRPKVFRRAEYAAKLALLQQIKALAPKTSMPSRQVASPHMVAM</sequence>
<organism evidence="1 4">
    <name type="scientific">Mycobacteroides salmoniphilum</name>
    <dbReference type="NCBI Taxonomy" id="404941"/>
    <lineage>
        <taxon>Bacteria</taxon>
        <taxon>Bacillati</taxon>
        <taxon>Actinomycetota</taxon>
        <taxon>Actinomycetes</taxon>
        <taxon>Mycobacteriales</taxon>
        <taxon>Mycobacteriaceae</taxon>
        <taxon>Mycobacteroides</taxon>
    </lineage>
</organism>
<keyword evidence="3" id="KW-1185">Reference proteome</keyword>
<evidence type="ECO:0000313" key="1">
    <source>
        <dbReference type="EMBL" id="TDZ94546.1"/>
    </source>
</evidence>
<dbReference type="EMBL" id="PECM01000007">
    <property type="protein sequence ID" value="TEA06010.1"/>
    <property type="molecule type" value="Genomic_DNA"/>
</dbReference>
<reference evidence="3 4" key="1">
    <citation type="journal article" date="2019" name="Sci. Rep.">
        <title>Extended insight into the Mycobacterium chelonae-abscessus complex through whole genome sequencing of Mycobacterium salmoniphilum outbreak and Mycobacterium salmoniphilum-like strains.</title>
        <authorList>
            <person name="Behra P.R.K."/>
            <person name="Das S."/>
            <person name="Pettersson B.M.F."/>
            <person name="Shirreff L."/>
            <person name="DuCote T."/>
            <person name="Jacobsson K.G."/>
            <person name="Ennis D.G."/>
            <person name="Kirsebom L.A."/>
        </authorList>
    </citation>
    <scope>NUCLEOTIDE SEQUENCE [LARGE SCALE GENOMIC DNA]</scope>
    <source>
        <strain evidence="2 3">CCUG 60883</strain>
        <strain evidence="1 4">CCUG 60885</strain>
    </source>
</reference>
<evidence type="ECO:0000313" key="2">
    <source>
        <dbReference type="EMBL" id="TEA06010.1"/>
    </source>
</evidence>
<protein>
    <submittedName>
        <fullName evidence="1">Uncharacterized protein</fullName>
    </submittedName>
</protein>
<dbReference type="EMBL" id="PECK01000005">
    <property type="protein sequence ID" value="TDZ94546.1"/>
    <property type="molecule type" value="Genomic_DNA"/>
</dbReference>
<dbReference type="Proteomes" id="UP000294844">
    <property type="component" value="Unassembled WGS sequence"/>
</dbReference>
<dbReference type="Proteomes" id="UP000295685">
    <property type="component" value="Unassembled WGS sequence"/>
</dbReference>
<accession>A0A4V3HZG1</accession>
<dbReference type="AlphaFoldDB" id="A0A4V3HZG1"/>
<proteinExistence type="predicted"/>
<gene>
    <name evidence="2" type="ORF">CCUG60883_01546</name>
    <name evidence="1" type="ORF">CCUG60885_03047</name>
</gene>
<name>A0A4V3HZG1_9MYCO</name>
<comment type="caution">
    <text evidence="1">The sequence shown here is derived from an EMBL/GenBank/DDBJ whole genome shotgun (WGS) entry which is preliminary data.</text>
</comment>
<evidence type="ECO:0000313" key="4">
    <source>
        <dbReference type="Proteomes" id="UP000295685"/>
    </source>
</evidence>